<dbReference type="InterPro" id="IPR016563">
    <property type="entry name" value="Npl4"/>
</dbReference>
<dbReference type="Proteomes" id="UP000041254">
    <property type="component" value="Unassembled WGS sequence"/>
</dbReference>
<dbReference type="AlphaFoldDB" id="A0A0G4FI31"/>
<keyword evidence="2" id="KW-1185">Reference proteome</keyword>
<dbReference type="GO" id="GO:0005634">
    <property type="term" value="C:nucleus"/>
    <property type="evidence" value="ECO:0007669"/>
    <property type="project" value="TreeGrafter"/>
</dbReference>
<dbReference type="GO" id="GO:0043130">
    <property type="term" value="F:ubiquitin binding"/>
    <property type="evidence" value="ECO:0007669"/>
    <property type="project" value="TreeGrafter"/>
</dbReference>
<name>A0A0G4FI31_VITBC</name>
<accession>A0A0G4FI31</accession>
<sequence>MAWREGEECDLDQLLSSNRELDSADRVAELLVLRLVGWIFTSRDEQTPVGSSEKIITASLLQRRKGNDIALEAFHMSKQAVQSTSDSLFVLPAPASNASLIATTEPVSVEGRETTDLDVLFYLIPVAIQSHEGWLQNSFPSPFVPQLNGEESLAAVMRRHVLGRGVKRRPLSAQPLALCCQVCQQGSGFAGVVSCCASCA</sequence>
<gene>
    <name evidence="1" type="ORF">Vbra_5874</name>
</gene>
<dbReference type="EMBL" id="CDMY01000443">
    <property type="protein sequence ID" value="CEM13112.1"/>
    <property type="molecule type" value="Genomic_DNA"/>
</dbReference>
<proteinExistence type="predicted"/>
<dbReference type="OrthoDB" id="10251089at2759"/>
<evidence type="ECO:0000313" key="2">
    <source>
        <dbReference type="Proteomes" id="UP000041254"/>
    </source>
</evidence>
<dbReference type="InParanoid" id="A0A0G4FI31"/>
<evidence type="ECO:0000313" key="1">
    <source>
        <dbReference type="EMBL" id="CEM13112.1"/>
    </source>
</evidence>
<dbReference type="GO" id="GO:0031625">
    <property type="term" value="F:ubiquitin protein ligase binding"/>
    <property type="evidence" value="ECO:0007669"/>
    <property type="project" value="TreeGrafter"/>
</dbReference>
<reference evidence="1 2" key="1">
    <citation type="submission" date="2014-11" db="EMBL/GenBank/DDBJ databases">
        <authorList>
            <person name="Zhu J."/>
            <person name="Qi W."/>
            <person name="Song R."/>
        </authorList>
    </citation>
    <scope>NUCLEOTIDE SEQUENCE [LARGE SCALE GENOMIC DNA]</scope>
</reference>
<dbReference type="GO" id="GO:0006511">
    <property type="term" value="P:ubiquitin-dependent protein catabolic process"/>
    <property type="evidence" value="ECO:0007669"/>
    <property type="project" value="InterPro"/>
</dbReference>
<organism evidence="1 2">
    <name type="scientific">Vitrella brassicaformis (strain CCMP3155)</name>
    <dbReference type="NCBI Taxonomy" id="1169540"/>
    <lineage>
        <taxon>Eukaryota</taxon>
        <taxon>Sar</taxon>
        <taxon>Alveolata</taxon>
        <taxon>Colpodellida</taxon>
        <taxon>Vitrellaceae</taxon>
        <taxon>Vitrella</taxon>
    </lineage>
</organism>
<dbReference type="PANTHER" id="PTHR12710:SF0">
    <property type="entry name" value="NUCLEAR PROTEIN LOCALIZATION PROTEIN 4 HOMOLOG"/>
    <property type="match status" value="1"/>
</dbReference>
<protein>
    <submittedName>
        <fullName evidence="1">Uncharacterized protein</fullName>
    </submittedName>
</protein>
<dbReference type="PANTHER" id="PTHR12710">
    <property type="entry name" value="NUCLEAR PROTEIN LOCALIZATION 4"/>
    <property type="match status" value="1"/>
</dbReference>
<dbReference type="VEuPathDB" id="CryptoDB:Vbra_5874"/>